<dbReference type="PROSITE" id="PS51294">
    <property type="entry name" value="HTH_MYB"/>
    <property type="match status" value="2"/>
</dbReference>
<feature type="compositionally biased region" description="Basic and acidic residues" evidence="10">
    <location>
        <begin position="463"/>
        <end position="479"/>
    </location>
</feature>
<dbReference type="PROSITE" id="PS50090">
    <property type="entry name" value="MYB_LIKE"/>
    <property type="match status" value="2"/>
</dbReference>
<feature type="domain" description="Myb-like" evidence="11">
    <location>
        <begin position="55"/>
        <end position="104"/>
    </location>
</feature>
<dbReference type="InterPro" id="IPR047240">
    <property type="entry name" value="SANT_CDC5L_II"/>
</dbReference>
<dbReference type="InterPro" id="IPR009057">
    <property type="entry name" value="Homeodomain-like_sf"/>
</dbReference>
<keyword evidence="5" id="KW-0238">DNA-binding</keyword>
<feature type="region of interest" description="Disordered" evidence="10">
    <location>
        <begin position="109"/>
        <end position="158"/>
    </location>
</feature>
<dbReference type="Pfam" id="PF13921">
    <property type="entry name" value="Myb_DNA-bind_6"/>
    <property type="match status" value="1"/>
</dbReference>
<keyword evidence="7" id="KW-0539">Nucleus</keyword>
<dbReference type="GO" id="GO:0003677">
    <property type="term" value="F:DNA binding"/>
    <property type="evidence" value="ECO:0007669"/>
    <property type="project" value="UniProtKB-KW"/>
</dbReference>
<evidence type="ECO:0000259" key="12">
    <source>
        <dbReference type="PROSITE" id="PS51294"/>
    </source>
</evidence>
<sequence length="819" mass="91345">MVRVIIKGGVWKNTEDEILKAAISKYGKNQWARISSLLVRKTPKQCKARWYEWLDPSIKKTEWSKEEDEKLLHLAKLMPTQWRTIAPLVGRTANQCLERYQRLLDEAEAQDNQAGGSSLGLTGTGEAVPSADEVRRLRPGEIDPDPETKPARPDPIDMDEDEKEMLSEARARLANTQGKKAKRKARERALEEARRLAMLQKRRELKAAGITMKQKKKKGAMDYNADIPFEKKPVAGFYDTSAEASKSYKAPVGKTLQELDGKGAGPDDPTKNKRQREAEEKNKQAKAAMAGRNEDQIRKLKEAEQITKRRKLNLPEAQVGQDELEAIVKIGQAGERARFLVEDGSSDATGGLLEKYSALDAAQKARTPQVAAHEDSLMREARNLRLMSTAQTPLLGDANVNLRDTDLSVERASGSFVPQTPNPLLTPSLRNGHGADSERNARSQVGDGTPQRTPLRDNLGLNLEERNQTGNETPRDLKRARQLAQSQLRQGLSSLPAPKNDFDIVVDEEETVPDASPSRIEEEASFTEEDAAERDAKIARQAAEEEAKAEARRSQVVRRNLPRPAEIDLPHLTKQIELHYRDRLERLVASETAKLLHHDAQMHPLPGGKHPESESVQLDPLSDGSLSAARESIRAELADQLGFPGANETALRRLMAASLDDDEEALLKLDSALKQRWTDSRKNKSKLIQELNLARQQMGGLASQASKGEKTLVRLLGGYKARSESLSASVKEQFTAMEEAVISRETFERLRREEQGGKMDRIDSLQKEVERLASREDLAQTAYKTLKDGRDALQEACDLLDMEINMRQAEAINEAALSQ</sequence>
<protein>
    <recommendedName>
        <fullName evidence="8">Pre-mRNA-splicing factor CEF1</fullName>
    </recommendedName>
    <alternativeName>
        <fullName evidence="9">Pre-mRNA-splicing factor cef1</fullName>
    </alternativeName>
</protein>
<feature type="compositionally biased region" description="Acidic residues" evidence="10">
    <location>
        <begin position="523"/>
        <end position="532"/>
    </location>
</feature>
<dbReference type="FunFam" id="1.10.10.60:FF:000021">
    <property type="entry name" value="CDC5 cell division cycle 5-like"/>
    <property type="match status" value="1"/>
</dbReference>
<evidence type="ECO:0000256" key="3">
    <source>
        <dbReference type="ARBA" id="ARBA00022728"/>
    </source>
</evidence>
<organism evidence="13">
    <name type="scientific">Melanopsichium pennsylvanicum 4</name>
    <dbReference type="NCBI Taxonomy" id="1398559"/>
    <lineage>
        <taxon>Eukaryota</taxon>
        <taxon>Fungi</taxon>
        <taxon>Dikarya</taxon>
        <taxon>Basidiomycota</taxon>
        <taxon>Ustilaginomycotina</taxon>
        <taxon>Ustilaginomycetes</taxon>
        <taxon>Ustilaginales</taxon>
        <taxon>Ustilaginaceae</taxon>
        <taxon>Melanopsichium</taxon>
    </lineage>
</organism>
<proteinExistence type="inferred from homology"/>
<feature type="domain" description="HTH myb-type" evidence="12">
    <location>
        <begin position="59"/>
        <end position="108"/>
    </location>
</feature>
<evidence type="ECO:0000256" key="9">
    <source>
        <dbReference type="ARBA" id="ARBA00069095"/>
    </source>
</evidence>
<evidence type="ECO:0000256" key="6">
    <source>
        <dbReference type="ARBA" id="ARBA00023187"/>
    </source>
</evidence>
<evidence type="ECO:0000256" key="8">
    <source>
        <dbReference type="ARBA" id="ARBA00034837"/>
    </source>
</evidence>
<dbReference type="InterPro" id="IPR047242">
    <property type="entry name" value="CDC5L/Cef1"/>
</dbReference>
<feature type="region of interest" description="Disordered" evidence="10">
    <location>
        <begin position="243"/>
        <end position="297"/>
    </location>
</feature>
<feature type="compositionally biased region" description="Basic and acidic residues" evidence="10">
    <location>
        <begin position="268"/>
        <end position="283"/>
    </location>
</feature>
<evidence type="ECO:0000256" key="7">
    <source>
        <dbReference type="ARBA" id="ARBA00023242"/>
    </source>
</evidence>
<comment type="similarity">
    <text evidence="1">Belongs to the CEF1 family.</text>
</comment>
<evidence type="ECO:0000256" key="1">
    <source>
        <dbReference type="ARBA" id="ARBA00010506"/>
    </source>
</evidence>
<dbReference type="PANTHER" id="PTHR45885:SF1">
    <property type="entry name" value="CELL DIVISION CYCLE 5-LIKE PROTEIN"/>
    <property type="match status" value="1"/>
</dbReference>
<feature type="compositionally biased region" description="Basic and acidic residues" evidence="10">
    <location>
        <begin position="533"/>
        <end position="553"/>
    </location>
</feature>
<dbReference type="CDD" id="cd00167">
    <property type="entry name" value="SANT"/>
    <property type="match status" value="1"/>
</dbReference>
<feature type="compositionally biased region" description="Basic and acidic residues" evidence="10">
    <location>
        <begin position="132"/>
        <end position="155"/>
    </location>
</feature>
<dbReference type="GO" id="GO:0000974">
    <property type="term" value="C:Prp19 complex"/>
    <property type="evidence" value="ECO:0007669"/>
    <property type="project" value="InterPro"/>
</dbReference>
<dbReference type="Gene3D" id="1.10.10.60">
    <property type="entry name" value="Homeodomain-like"/>
    <property type="match status" value="2"/>
</dbReference>
<reference evidence="13" key="1">
    <citation type="journal article" date="2014" name="Genome Biol. Evol.">
        <title>Gene Loss Rather Than Gene Gain Is Associated with a Host Jump from Monocots to Dicots in the Smut Fungus Melanopsichium pennsylvanicum.</title>
        <authorList>
            <person name="Sharma R."/>
            <person name="Mishra B."/>
            <person name="Runge F."/>
            <person name="Thines M."/>
        </authorList>
    </citation>
    <scope>NUCLEOTIDE SEQUENCE</scope>
    <source>
        <strain evidence="13">4</strain>
    </source>
</reference>
<dbReference type="GO" id="GO:0000398">
    <property type="term" value="P:mRNA splicing, via spliceosome"/>
    <property type="evidence" value="ECO:0007669"/>
    <property type="project" value="InterPro"/>
</dbReference>
<keyword evidence="2" id="KW-0507">mRNA processing</keyword>
<dbReference type="SMART" id="SM00717">
    <property type="entry name" value="SANT"/>
    <property type="match status" value="2"/>
</dbReference>
<feature type="compositionally biased region" description="Low complexity" evidence="10">
    <location>
        <begin position="482"/>
        <end position="495"/>
    </location>
</feature>
<feature type="compositionally biased region" description="Polar residues" evidence="10">
    <location>
        <begin position="416"/>
        <end position="429"/>
    </location>
</feature>
<dbReference type="InterPro" id="IPR017930">
    <property type="entry name" value="Myb_dom"/>
</dbReference>
<keyword evidence="4" id="KW-0677">Repeat</keyword>
<evidence type="ECO:0000259" key="11">
    <source>
        <dbReference type="PROSITE" id="PS50090"/>
    </source>
</evidence>
<evidence type="ECO:0000256" key="5">
    <source>
        <dbReference type="ARBA" id="ARBA00023125"/>
    </source>
</evidence>
<dbReference type="SUPFAM" id="SSF46689">
    <property type="entry name" value="Homeodomain-like"/>
    <property type="match status" value="1"/>
</dbReference>
<dbReference type="InterPro" id="IPR021786">
    <property type="entry name" value="Cdc5p/Cef1_C"/>
</dbReference>
<keyword evidence="6" id="KW-0508">mRNA splicing</keyword>
<feature type="region of interest" description="Disordered" evidence="10">
    <location>
        <begin position="601"/>
        <end position="622"/>
    </location>
</feature>
<feature type="compositionally biased region" description="Low complexity" evidence="10">
    <location>
        <begin position="115"/>
        <end position="125"/>
    </location>
</feature>
<evidence type="ECO:0000256" key="10">
    <source>
        <dbReference type="SAM" id="MobiDB-lite"/>
    </source>
</evidence>
<dbReference type="GO" id="GO:0005681">
    <property type="term" value="C:spliceosomal complex"/>
    <property type="evidence" value="ECO:0007669"/>
    <property type="project" value="UniProtKB-KW"/>
</dbReference>
<dbReference type="EMBL" id="HG529642">
    <property type="protein sequence ID" value="CDI55277.1"/>
    <property type="molecule type" value="Genomic_DNA"/>
</dbReference>
<dbReference type="Pfam" id="PF11831">
    <property type="entry name" value="Myb_Cef"/>
    <property type="match status" value="1"/>
</dbReference>
<evidence type="ECO:0000313" key="13">
    <source>
        <dbReference type="EMBL" id="CDI55277.1"/>
    </source>
</evidence>
<dbReference type="PANTHER" id="PTHR45885">
    <property type="entry name" value="CELL DIVISION CYCLE 5-LIKE PROTEIN"/>
    <property type="match status" value="1"/>
</dbReference>
<evidence type="ECO:0000256" key="4">
    <source>
        <dbReference type="ARBA" id="ARBA00022737"/>
    </source>
</evidence>
<dbReference type="InterPro" id="IPR001005">
    <property type="entry name" value="SANT/Myb"/>
</dbReference>
<evidence type="ECO:0000256" key="2">
    <source>
        <dbReference type="ARBA" id="ARBA00022664"/>
    </source>
</evidence>
<feature type="domain" description="Myb-like" evidence="11">
    <location>
        <begin position="3"/>
        <end position="54"/>
    </location>
</feature>
<dbReference type="CDD" id="cd11659">
    <property type="entry name" value="SANT_CDC5_II"/>
    <property type="match status" value="1"/>
</dbReference>
<name>A0A077R861_9BASI</name>
<keyword evidence="3" id="KW-0747">Spliceosome</keyword>
<feature type="domain" description="HTH myb-type" evidence="12">
    <location>
        <begin position="3"/>
        <end position="58"/>
    </location>
</feature>
<feature type="region of interest" description="Disordered" evidence="10">
    <location>
        <begin position="411"/>
        <end position="556"/>
    </location>
</feature>
<accession>A0A077R861</accession>
<dbReference type="AlphaFoldDB" id="A0A077R861"/>